<evidence type="ECO:0000313" key="1">
    <source>
        <dbReference type="EMBL" id="MCI13450.1"/>
    </source>
</evidence>
<dbReference type="EMBL" id="LXQA010088293">
    <property type="protein sequence ID" value="MCI13450.1"/>
    <property type="molecule type" value="Genomic_DNA"/>
</dbReference>
<dbReference type="AlphaFoldDB" id="A0A392PPU1"/>
<reference evidence="1 2" key="1">
    <citation type="journal article" date="2018" name="Front. Plant Sci.">
        <title>Red Clover (Trifolium pratense) and Zigzag Clover (T. medium) - A Picture of Genomic Similarities and Differences.</title>
        <authorList>
            <person name="Dluhosova J."/>
            <person name="Istvanek J."/>
            <person name="Nedelnik J."/>
            <person name="Repkova J."/>
        </authorList>
    </citation>
    <scope>NUCLEOTIDE SEQUENCE [LARGE SCALE GENOMIC DNA]</scope>
    <source>
        <strain evidence="2">cv. 10/8</strain>
        <tissue evidence="1">Leaf</tissue>
    </source>
</reference>
<dbReference type="Proteomes" id="UP000265520">
    <property type="component" value="Unassembled WGS sequence"/>
</dbReference>
<protein>
    <submittedName>
        <fullName evidence="1">Uncharacterized protein</fullName>
    </submittedName>
</protein>
<sequence>MRPGRYVLRGRIGDNRINENVTYPFAGANTDDILECNENREDDDIPSNNYEYDVNNNMEAESNIEA</sequence>
<keyword evidence="2" id="KW-1185">Reference proteome</keyword>
<proteinExistence type="predicted"/>
<feature type="non-terminal residue" evidence="1">
    <location>
        <position position="66"/>
    </location>
</feature>
<evidence type="ECO:0000313" key="2">
    <source>
        <dbReference type="Proteomes" id="UP000265520"/>
    </source>
</evidence>
<comment type="caution">
    <text evidence="1">The sequence shown here is derived from an EMBL/GenBank/DDBJ whole genome shotgun (WGS) entry which is preliminary data.</text>
</comment>
<accession>A0A392PPU1</accession>
<organism evidence="1 2">
    <name type="scientific">Trifolium medium</name>
    <dbReference type="NCBI Taxonomy" id="97028"/>
    <lineage>
        <taxon>Eukaryota</taxon>
        <taxon>Viridiplantae</taxon>
        <taxon>Streptophyta</taxon>
        <taxon>Embryophyta</taxon>
        <taxon>Tracheophyta</taxon>
        <taxon>Spermatophyta</taxon>
        <taxon>Magnoliopsida</taxon>
        <taxon>eudicotyledons</taxon>
        <taxon>Gunneridae</taxon>
        <taxon>Pentapetalae</taxon>
        <taxon>rosids</taxon>
        <taxon>fabids</taxon>
        <taxon>Fabales</taxon>
        <taxon>Fabaceae</taxon>
        <taxon>Papilionoideae</taxon>
        <taxon>50 kb inversion clade</taxon>
        <taxon>NPAAA clade</taxon>
        <taxon>Hologalegina</taxon>
        <taxon>IRL clade</taxon>
        <taxon>Trifolieae</taxon>
        <taxon>Trifolium</taxon>
    </lineage>
</organism>
<name>A0A392PPU1_9FABA</name>